<dbReference type="Proteomes" id="UP000541185">
    <property type="component" value="Unassembled WGS sequence"/>
</dbReference>
<gene>
    <name evidence="2" type="ORF">HHL11_08645</name>
</gene>
<sequence length="123" mass="13047">MLHPIFSVLVSKPELVIQHVAGYAALVREEASSVGLEIAKRAIAWGVTLFAGLVFLVLAGVAAMIGAVHEFHWMLVIVPAIALAIAVAGFLVARQPLPEKAFAELKAQLDADAQALRAVRARS</sequence>
<keyword evidence="1" id="KW-0472">Membrane</keyword>
<evidence type="ECO:0000313" key="2">
    <source>
        <dbReference type="EMBL" id="NML43814.1"/>
    </source>
</evidence>
<accession>A0A848GZS0</accession>
<dbReference type="EMBL" id="JABBFX010000001">
    <property type="protein sequence ID" value="NML43814.1"/>
    <property type="molecule type" value="Genomic_DNA"/>
</dbReference>
<evidence type="ECO:0000256" key="1">
    <source>
        <dbReference type="SAM" id="Phobius"/>
    </source>
</evidence>
<proteinExistence type="predicted"/>
<keyword evidence="1" id="KW-1133">Transmembrane helix</keyword>
<keyword evidence="1" id="KW-0812">Transmembrane</keyword>
<name>A0A848GZS0_9BURK</name>
<reference evidence="2 3" key="1">
    <citation type="submission" date="2020-04" db="EMBL/GenBank/DDBJ databases">
        <title>Ramlibacter sp. G-1-2-2 isolated from soil.</title>
        <authorList>
            <person name="Dahal R.H."/>
        </authorList>
    </citation>
    <scope>NUCLEOTIDE SEQUENCE [LARGE SCALE GENOMIC DNA]</scope>
    <source>
        <strain evidence="2 3">G-1-2-2</strain>
    </source>
</reference>
<evidence type="ECO:0000313" key="3">
    <source>
        <dbReference type="Proteomes" id="UP000541185"/>
    </source>
</evidence>
<organism evidence="2 3">
    <name type="scientific">Ramlibacter agri</name>
    <dbReference type="NCBI Taxonomy" id="2728837"/>
    <lineage>
        <taxon>Bacteria</taxon>
        <taxon>Pseudomonadati</taxon>
        <taxon>Pseudomonadota</taxon>
        <taxon>Betaproteobacteria</taxon>
        <taxon>Burkholderiales</taxon>
        <taxon>Comamonadaceae</taxon>
        <taxon>Ramlibacter</taxon>
    </lineage>
</organism>
<feature type="transmembrane region" description="Helical" evidence="1">
    <location>
        <begin position="71"/>
        <end position="93"/>
    </location>
</feature>
<feature type="transmembrane region" description="Helical" evidence="1">
    <location>
        <begin position="42"/>
        <end position="65"/>
    </location>
</feature>
<dbReference type="RefSeq" id="WP_169417998.1">
    <property type="nucleotide sequence ID" value="NZ_JABBFX010000001.1"/>
</dbReference>
<dbReference type="AlphaFoldDB" id="A0A848GZS0"/>
<protein>
    <recommendedName>
        <fullName evidence="4">Phage holin family protein</fullName>
    </recommendedName>
</protein>
<comment type="caution">
    <text evidence="2">The sequence shown here is derived from an EMBL/GenBank/DDBJ whole genome shotgun (WGS) entry which is preliminary data.</text>
</comment>
<evidence type="ECO:0008006" key="4">
    <source>
        <dbReference type="Google" id="ProtNLM"/>
    </source>
</evidence>
<keyword evidence="3" id="KW-1185">Reference proteome</keyword>